<evidence type="ECO:0008006" key="3">
    <source>
        <dbReference type="Google" id="ProtNLM"/>
    </source>
</evidence>
<dbReference type="CDD" id="cd01830">
    <property type="entry name" value="XynE_like"/>
    <property type="match status" value="1"/>
</dbReference>
<reference evidence="1 2" key="1">
    <citation type="journal article" date="2023" name="IMA Fungus">
        <title>Comparative genomic study of the Penicillium genus elucidates a diverse pangenome and 15 lateral gene transfer events.</title>
        <authorList>
            <person name="Petersen C."/>
            <person name="Sorensen T."/>
            <person name="Nielsen M.R."/>
            <person name="Sondergaard T.E."/>
            <person name="Sorensen J.L."/>
            <person name="Fitzpatrick D.A."/>
            <person name="Frisvad J.C."/>
            <person name="Nielsen K.L."/>
        </authorList>
    </citation>
    <scope>NUCLEOTIDE SEQUENCE [LARGE SCALE GENOMIC DNA]</scope>
    <source>
        <strain evidence="1 2">IBT 35679</strain>
    </source>
</reference>
<dbReference type="Pfam" id="PF00657">
    <property type="entry name" value="Lipase_GDSL"/>
    <property type="match status" value="1"/>
</dbReference>
<dbReference type="InterPro" id="IPR036514">
    <property type="entry name" value="SGNH_hydro_sf"/>
</dbReference>
<protein>
    <recommendedName>
        <fullName evidence="3">SGNH hydrolase-type esterase domain-containing protein</fullName>
    </recommendedName>
</protein>
<dbReference type="InterPro" id="IPR001087">
    <property type="entry name" value="GDSL"/>
</dbReference>
<gene>
    <name evidence="1" type="ORF">N7494_008540</name>
</gene>
<dbReference type="InterPro" id="IPR053140">
    <property type="entry name" value="GDSL_Rv0518-like"/>
</dbReference>
<evidence type="ECO:0000313" key="2">
    <source>
        <dbReference type="Proteomes" id="UP001220324"/>
    </source>
</evidence>
<dbReference type="Proteomes" id="UP001220324">
    <property type="component" value="Unassembled WGS sequence"/>
</dbReference>
<dbReference type="Gene3D" id="3.40.50.1110">
    <property type="entry name" value="SGNH hydrolase"/>
    <property type="match status" value="1"/>
</dbReference>
<keyword evidence="2" id="KW-1185">Reference proteome</keyword>
<dbReference type="SUPFAM" id="SSF52266">
    <property type="entry name" value="SGNH hydrolase"/>
    <property type="match status" value="1"/>
</dbReference>
<dbReference type="AlphaFoldDB" id="A0AAD6CQV6"/>
<dbReference type="GO" id="GO:0016788">
    <property type="term" value="F:hydrolase activity, acting on ester bonds"/>
    <property type="evidence" value="ECO:0007669"/>
    <property type="project" value="InterPro"/>
</dbReference>
<proteinExistence type="predicted"/>
<name>A0AAD6CQV6_9EURO</name>
<dbReference type="EMBL" id="JAQIZZ010000007">
    <property type="protein sequence ID" value="KAJ5531988.1"/>
    <property type="molecule type" value="Genomic_DNA"/>
</dbReference>
<comment type="caution">
    <text evidence="1">The sequence shown here is derived from an EMBL/GenBank/DDBJ whole genome shotgun (WGS) entry which is preliminary data.</text>
</comment>
<dbReference type="PANTHER" id="PTHR43784:SF3">
    <property type="entry name" value="GDSL FAMILY LIPASE"/>
    <property type="match status" value="1"/>
</dbReference>
<organism evidence="1 2">
    <name type="scientific">Penicillium frequentans</name>
    <dbReference type="NCBI Taxonomy" id="3151616"/>
    <lineage>
        <taxon>Eukaryota</taxon>
        <taxon>Fungi</taxon>
        <taxon>Dikarya</taxon>
        <taxon>Ascomycota</taxon>
        <taxon>Pezizomycotina</taxon>
        <taxon>Eurotiomycetes</taxon>
        <taxon>Eurotiomycetidae</taxon>
        <taxon>Eurotiales</taxon>
        <taxon>Aspergillaceae</taxon>
        <taxon>Penicillium</taxon>
    </lineage>
</organism>
<accession>A0AAD6CQV6</accession>
<sequence>MAAKQHWIHTWAAMPLLAEPDKLPSKPFDQESLIFRGTTIRQSVKITLGLARYFRFRFSNAFGTDDLTITETTVALAKNGVSGSSAIELPTLRKVTFNGESTTTISGGALTISDAVDLGPLPAGIVLTISMFLEYGQSSQTGITCHPGSRTSSFCVLGNRVADADFTGDSVEEIEHWYYISGIETLAPQNAGTLAIIGDSITDGRCSTTNGNDRWPNLLFSRFQSYQPTASIAIISQAAGGNRILTDGIGPNVLSRLDRDILSLRGVRQVFLFEGVNDIGTADTDEESQKVIGDRLIAGYKQIATRVHACGIRIFAATITPFGRREGEVIDDPEEAGVTQYSHPEREITRQRVNDWIRNSGTFDRVIDFDQVLRDDHLASVLAERFDSGDRLHPNLEAFHALANAFPLGIFTTDFANWVL</sequence>
<evidence type="ECO:0000313" key="1">
    <source>
        <dbReference type="EMBL" id="KAJ5531988.1"/>
    </source>
</evidence>
<dbReference type="PANTHER" id="PTHR43784">
    <property type="entry name" value="GDSL-LIKE LIPASE/ACYLHYDROLASE, PUTATIVE (AFU_ORTHOLOGUE AFUA_2G00820)-RELATED"/>
    <property type="match status" value="1"/>
</dbReference>